<dbReference type="PANTHER" id="PTHR16049:SF8">
    <property type="entry name" value="IQ DOMAIN-CONTAINING PROTEIN C"/>
    <property type="match status" value="1"/>
</dbReference>
<evidence type="ECO:0008006" key="4">
    <source>
        <dbReference type="Google" id="ProtNLM"/>
    </source>
</evidence>
<feature type="compositionally biased region" description="Basic and acidic residues" evidence="1">
    <location>
        <begin position="156"/>
        <end position="165"/>
    </location>
</feature>
<sequence length="229" mass="25822">MEAEERRRLILTGGVTALQANIRGYLVRKRFQSLQEEYENVVEEIEGDLDELHWKGHLIPTPVFLQKKKVKLKQLSDQETISKNWSKPVKGERKLHHPEILELGKDCNCRGKIQHTAQILEEAAAAAISGNEGSSMRLSPEPDAAKPTGKDCNLPGEREEQKDGSDASSVWSSSILETGSPRVSQEFPFTSTGKEMPQTLPELQRYRSHLAMELLWLQQAIVSRKNVRA</sequence>
<evidence type="ECO:0000256" key="1">
    <source>
        <dbReference type="SAM" id="MobiDB-lite"/>
    </source>
</evidence>
<keyword evidence="3" id="KW-1185">Reference proteome</keyword>
<organism evidence="2 3">
    <name type="scientific">Sphenodon punctatus</name>
    <name type="common">Tuatara</name>
    <name type="synonym">Hatteria punctata</name>
    <dbReference type="NCBI Taxonomy" id="8508"/>
    <lineage>
        <taxon>Eukaryota</taxon>
        <taxon>Metazoa</taxon>
        <taxon>Chordata</taxon>
        <taxon>Craniata</taxon>
        <taxon>Vertebrata</taxon>
        <taxon>Euteleostomi</taxon>
        <taxon>Lepidosauria</taxon>
        <taxon>Sphenodontia</taxon>
        <taxon>Sphenodontidae</taxon>
        <taxon>Sphenodon</taxon>
    </lineage>
</organism>
<dbReference type="InterPro" id="IPR000048">
    <property type="entry name" value="IQ_motif_EF-hand-BS"/>
</dbReference>
<protein>
    <recommendedName>
        <fullName evidence="4">IQ domain-containing protein C</fullName>
    </recommendedName>
</protein>
<reference evidence="2" key="1">
    <citation type="submission" date="2025-08" db="UniProtKB">
        <authorList>
            <consortium name="Ensembl"/>
        </authorList>
    </citation>
    <scope>IDENTIFICATION</scope>
</reference>
<dbReference type="PROSITE" id="PS50096">
    <property type="entry name" value="IQ"/>
    <property type="match status" value="1"/>
</dbReference>
<name>A0A8D0LBT8_SPHPU</name>
<dbReference type="AlphaFoldDB" id="A0A8D0LBT8"/>
<dbReference type="GeneTree" id="ENSGT00390000017195"/>
<feature type="region of interest" description="Disordered" evidence="1">
    <location>
        <begin position="130"/>
        <end position="196"/>
    </location>
</feature>
<evidence type="ECO:0000313" key="3">
    <source>
        <dbReference type="Proteomes" id="UP000694392"/>
    </source>
</evidence>
<dbReference type="Ensembl" id="ENSSPUT00000025012.1">
    <property type="protein sequence ID" value="ENSSPUP00000023450.1"/>
    <property type="gene ID" value="ENSSPUG00000017997.1"/>
</dbReference>
<dbReference type="OMA" id="AMEMLWL"/>
<dbReference type="PANTHER" id="PTHR16049">
    <property type="entry name" value="IQ DOMAIN-CONTAINING PROTEIN C"/>
    <property type="match status" value="1"/>
</dbReference>
<feature type="compositionally biased region" description="Polar residues" evidence="1">
    <location>
        <begin position="175"/>
        <end position="193"/>
    </location>
</feature>
<dbReference type="Pfam" id="PF00612">
    <property type="entry name" value="IQ"/>
    <property type="match status" value="1"/>
</dbReference>
<proteinExistence type="predicted"/>
<reference evidence="2" key="2">
    <citation type="submission" date="2025-09" db="UniProtKB">
        <authorList>
            <consortium name="Ensembl"/>
        </authorList>
    </citation>
    <scope>IDENTIFICATION</scope>
</reference>
<evidence type="ECO:0000313" key="2">
    <source>
        <dbReference type="Ensembl" id="ENSSPUP00000023450.1"/>
    </source>
</evidence>
<dbReference type="Proteomes" id="UP000694392">
    <property type="component" value="Unplaced"/>
</dbReference>
<dbReference type="InterPro" id="IPR042506">
    <property type="entry name" value="IQCC"/>
</dbReference>
<accession>A0A8D0LBT8</accession>